<dbReference type="AlphaFoldDB" id="A0A6N7J163"/>
<evidence type="ECO:0000313" key="1">
    <source>
        <dbReference type="EMBL" id="MQN02368.1"/>
    </source>
</evidence>
<proteinExistence type="predicted"/>
<reference evidence="1" key="1">
    <citation type="journal article" date="2020" name="Appl. Environ. Microbiol.">
        <title>Medium-Chain Fatty Acid Synthesis by 'Candidatus Weimeria bifida' gen. nov., sp. nov., and 'Candidatus Pseudoramibacter fermentans' sp. nov.</title>
        <authorList>
            <person name="Scarborough M.J."/>
            <person name="Myers K.S."/>
            <person name="Donohue T.J."/>
            <person name="Noguera D.R."/>
        </authorList>
    </citation>
    <scope>NUCLEOTIDE SEQUENCE</scope>
    <source>
        <strain evidence="1">LCO1.1</strain>
    </source>
</reference>
<gene>
    <name evidence="1" type="ORF">FRC54_10915</name>
</gene>
<name>A0A6N7J163_9FIRM</name>
<keyword evidence="2" id="KW-1185">Reference proteome</keyword>
<comment type="caution">
    <text evidence="1">The sequence shown here is derived from an EMBL/GenBank/DDBJ whole genome shotgun (WGS) entry which is preliminary data.</text>
</comment>
<accession>A0A6N7J163</accession>
<protein>
    <submittedName>
        <fullName evidence="1">Uncharacterized protein</fullName>
    </submittedName>
</protein>
<evidence type="ECO:0000313" key="2">
    <source>
        <dbReference type="Proteomes" id="UP000460257"/>
    </source>
</evidence>
<sequence>MAVNTEVMLEPGAELSENPNDFPVYLHITNDSRIPSAELLIVISWENESDGSRQEKEITYPLYSYEDFREKLPAAFTDSGTYRLTLEKMQLRDFLGFSDLIIPLDSELQIHV</sequence>
<dbReference type="Proteomes" id="UP000460257">
    <property type="component" value="Unassembled WGS sequence"/>
</dbReference>
<dbReference type="EMBL" id="VOGC01000010">
    <property type="protein sequence ID" value="MQN02368.1"/>
    <property type="molecule type" value="Genomic_DNA"/>
</dbReference>
<organism evidence="1 2">
    <name type="scientific">Candidatus Weimeria bifida</name>
    <dbReference type="NCBI Taxonomy" id="2599074"/>
    <lineage>
        <taxon>Bacteria</taxon>
        <taxon>Bacillati</taxon>
        <taxon>Bacillota</taxon>
        <taxon>Clostridia</taxon>
        <taxon>Lachnospirales</taxon>
        <taxon>Lachnospiraceae</taxon>
        <taxon>Candidatus Weimeria</taxon>
    </lineage>
</organism>